<dbReference type="KEGG" id="bany:112053997"/>
<dbReference type="GeneID" id="112053997"/>
<sequence length="234" mass="27175">MDLDEHQLNFLIKASGAVSIIQNKETKQIMRSFYLTRYKQATGSTKLPQKQFSSEVRCPRCSIEWTRDTERRVKPIKLSKRQRRRIRSNGKVKNKSANKDYLLHSNILEKVCSFCNHTTKIPIIKPNKTCAHIEEEKSVDHPKIPEKQIKMDTTQNNDKKEVDVYSKSNEVFSLSKHKNTLSSHIKEPPKIIKNNKRKKDKFAGLCQTAVIAATKLKEEKEKQNKLNLFLKPSN</sequence>
<dbReference type="RefSeq" id="XP_023949397.2">
    <property type="nucleotide sequence ID" value="XM_024093629.2"/>
</dbReference>
<dbReference type="OrthoDB" id="8190480at2759"/>
<evidence type="ECO:0000313" key="2">
    <source>
        <dbReference type="RefSeq" id="XP_023949397.2"/>
    </source>
</evidence>
<name>A0A6J1NW16_BICAN</name>
<gene>
    <name evidence="2" type="primary">LOC112053997</name>
</gene>
<keyword evidence="1" id="KW-1185">Reference proteome</keyword>
<protein>
    <submittedName>
        <fullName evidence="2">Uncharacterized protein LOC112053997</fullName>
    </submittedName>
</protein>
<reference evidence="2" key="1">
    <citation type="submission" date="2025-08" db="UniProtKB">
        <authorList>
            <consortium name="RefSeq"/>
        </authorList>
    </citation>
    <scope>IDENTIFICATION</scope>
</reference>
<proteinExistence type="predicted"/>
<dbReference type="AlphaFoldDB" id="A0A6J1NW16"/>
<dbReference type="Proteomes" id="UP001652582">
    <property type="component" value="Chromosome 24"/>
</dbReference>
<accession>A0A6J1NW16</accession>
<evidence type="ECO:0000313" key="1">
    <source>
        <dbReference type="Proteomes" id="UP001652582"/>
    </source>
</evidence>
<organism evidence="1 2">
    <name type="scientific">Bicyclus anynana</name>
    <name type="common">Squinting bush brown butterfly</name>
    <dbReference type="NCBI Taxonomy" id="110368"/>
    <lineage>
        <taxon>Eukaryota</taxon>
        <taxon>Metazoa</taxon>
        <taxon>Ecdysozoa</taxon>
        <taxon>Arthropoda</taxon>
        <taxon>Hexapoda</taxon>
        <taxon>Insecta</taxon>
        <taxon>Pterygota</taxon>
        <taxon>Neoptera</taxon>
        <taxon>Endopterygota</taxon>
        <taxon>Lepidoptera</taxon>
        <taxon>Glossata</taxon>
        <taxon>Ditrysia</taxon>
        <taxon>Papilionoidea</taxon>
        <taxon>Nymphalidae</taxon>
        <taxon>Satyrinae</taxon>
        <taxon>Satyrini</taxon>
        <taxon>Mycalesina</taxon>
        <taxon>Bicyclus</taxon>
    </lineage>
</organism>